<dbReference type="PANTHER" id="PTHR47595">
    <property type="entry name" value="HEAT SHOCK 70 KDA PROTEIN 14"/>
    <property type="match status" value="1"/>
</dbReference>
<proteinExistence type="predicted"/>
<feature type="region of interest" description="Disordered" evidence="1">
    <location>
        <begin position="1"/>
        <end position="37"/>
    </location>
</feature>
<evidence type="ECO:0000259" key="2">
    <source>
        <dbReference type="Pfam" id="PF13837"/>
    </source>
</evidence>
<evidence type="ECO:0000313" key="4">
    <source>
        <dbReference type="Proteomes" id="UP000031443"/>
    </source>
</evidence>
<accession>M7BGK9</accession>
<dbReference type="Pfam" id="PF13837">
    <property type="entry name" value="Myb_DNA-bind_4"/>
    <property type="match status" value="1"/>
</dbReference>
<evidence type="ECO:0000313" key="3">
    <source>
        <dbReference type="EMBL" id="EMP27357.1"/>
    </source>
</evidence>
<reference evidence="4" key="1">
    <citation type="journal article" date="2013" name="Nat. Genet.">
        <title>The draft genomes of soft-shell turtle and green sea turtle yield insights into the development and evolution of the turtle-specific body plan.</title>
        <authorList>
            <person name="Wang Z."/>
            <person name="Pascual-Anaya J."/>
            <person name="Zadissa A."/>
            <person name="Li W."/>
            <person name="Niimura Y."/>
            <person name="Huang Z."/>
            <person name="Li C."/>
            <person name="White S."/>
            <person name="Xiong Z."/>
            <person name="Fang D."/>
            <person name="Wang B."/>
            <person name="Ming Y."/>
            <person name="Chen Y."/>
            <person name="Zheng Y."/>
            <person name="Kuraku S."/>
            <person name="Pignatelli M."/>
            <person name="Herrero J."/>
            <person name="Beal K."/>
            <person name="Nozawa M."/>
            <person name="Li Q."/>
            <person name="Wang J."/>
            <person name="Zhang H."/>
            <person name="Yu L."/>
            <person name="Shigenobu S."/>
            <person name="Wang J."/>
            <person name="Liu J."/>
            <person name="Flicek P."/>
            <person name="Searle S."/>
            <person name="Wang J."/>
            <person name="Kuratani S."/>
            <person name="Yin Y."/>
            <person name="Aken B."/>
            <person name="Zhang G."/>
            <person name="Irie N."/>
        </authorList>
    </citation>
    <scope>NUCLEOTIDE SEQUENCE [LARGE SCALE GENOMIC DNA]</scope>
</reference>
<gene>
    <name evidence="3" type="ORF">UY3_15511</name>
</gene>
<sequence length="245" mass="26693">MGAAGSGSQYVPRPAPLPAAPIGLQQQTMASGSCNRPNLQMLQTIQLKEKAEPSKKAPEIEQPIKAAEGSRQSSALFPTGTDINLTGKEGAERAQQLKAVPLPPSHSSLGEKGFTRDTQQCHMKIKELQQAYKKTREANSHAGSEPQTCCFYEDLHKILGGDPTTIPKHSVDTFQEPRVTSGNNEEDIVDEEEEENLWQASGGSILPDSQELFLTLEPIPSQDQLLAERDAREGTSGQYTFPIKL</sequence>
<feature type="domain" description="Myb/SANT-like DNA-binding" evidence="2">
    <location>
        <begin position="109"/>
        <end position="158"/>
    </location>
</feature>
<dbReference type="PANTHER" id="PTHR47595:SF1">
    <property type="entry name" value="MYB_SANT-LIKE DNA-BINDING DOMAIN-CONTAINING PROTEIN"/>
    <property type="match status" value="1"/>
</dbReference>
<keyword evidence="4" id="KW-1185">Reference proteome</keyword>
<dbReference type="EMBL" id="KB570890">
    <property type="protein sequence ID" value="EMP27357.1"/>
    <property type="molecule type" value="Genomic_DNA"/>
</dbReference>
<protein>
    <recommendedName>
        <fullName evidence="2">Myb/SANT-like DNA-binding domain-containing protein</fullName>
    </recommendedName>
</protein>
<dbReference type="Proteomes" id="UP000031443">
    <property type="component" value="Unassembled WGS sequence"/>
</dbReference>
<dbReference type="InterPro" id="IPR044822">
    <property type="entry name" value="Myb_DNA-bind_4"/>
</dbReference>
<dbReference type="AlphaFoldDB" id="M7BGK9"/>
<feature type="compositionally biased region" description="Polar residues" evidence="1">
    <location>
        <begin position="24"/>
        <end position="37"/>
    </location>
</feature>
<organism evidence="3 4">
    <name type="scientific">Chelonia mydas</name>
    <name type="common">Green sea-turtle</name>
    <name type="synonym">Chelonia agassizi</name>
    <dbReference type="NCBI Taxonomy" id="8469"/>
    <lineage>
        <taxon>Eukaryota</taxon>
        <taxon>Metazoa</taxon>
        <taxon>Chordata</taxon>
        <taxon>Craniata</taxon>
        <taxon>Vertebrata</taxon>
        <taxon>Euteleostomi</taxon>
        <taxon>Archelosauria</taxon>
        <taxon>Testudinata</taxon>
        <taxon>Testudines</taxon>
        <taxon>Cryptodira</taxon>
        <taxon>Durocryptodira</taxon>
        <taxon>Americhelydia</taxon>
        <taxon>Chelonioidea</taxon>
        <taxon>Cheloniidae</taxon>
        <taxon>Chelonia</taxon>
    </lineage>
</organism>
<evidence type="ECO:0000256" key="1">
    <source>
        <dbReference type="SAM" id="MobiDB-lite"/>
    </source>
</evidence>
<name>M7BGK9_CHEMY</name>